<feature type="domain" description="LUD" evidence="2">
    <location>
        <begin position="104"/>
        <end position="178"/>
    </location>
</feature>
<dbReference type="Gene3D" id="3.40.50.10420">
    <property type="entry name" value="NagB/RpiA/CoA transferase-like"/>
    <property type="match status" value="1"/>
</dbReference>
<evidence type="ECO:0000313" key="3">
    <source>
        <dbReference type="EMBL" id="MDR6301526.1"/>
    </source>
</evidence>
<reference evidence="3 4" key="1">
    <citation type="submission" date="2023-07" db="EMBL/GenBank/DDBJ databases">
        <title>Genomic Encyclopedia of Type Strains, Phase IV (KMG-IV): sequencing the most valuable type-strain genomes for metagenomic binning, comparative biology and taxonomic classification.</title>
        <authorList>
            <person name="Goeker M."/>
        </authorList>
    </citation>
    <scope>NUCLEOTIDE SEQUENCE [LARGE SCALE GENOMIC DNA]</scope>
    <source>
        <strain evidence="3 4">DSM 102814</strain>
    </source>
</reference>
<organism evidence="3 4">
    <name type="scientific">Mesonia maritima</name>
    <dbReference type="NCBI Taxonomy" id="1793873"/>
    <lineage>
        <taxon>Bacteria</taxon>
        <taxon>Pseudomonadati</taxon>
        <taxon>Bacteroidota</taxon>
        <taxon>Flavobacteriia</taxon>
        <taxon>Flavobacteriales</taxon>
        <taxon>Flavobacteriaceae</taxon>
        <taxon>Mesonia</taxon>
    </lineage>
</organism>
<dbReference type="Pfam" id="PF02589">
    <property type="entry name" value="LUD_dom"/>
    <property type="match status" value="1"/>
</dbReference>
<evidence type="ECO:0000259" key="2">
    <source>
        <dbReference type="Pfam" id="PF02589"/>
    </source>
</evidence>
<gene>
    <name evidence="3" type="ORF">GGR31_002195</name>
</gene>
<protein>
    <submittedName>
        <fullName evidence="3">L-lactate utilization protein LutC</fullName>
    </submittedName>
</protein>
<dbReference type="InterPro" id="IPR003741">
    <property type="entry name" value="LUD_dom"/>
</dbReference>
<dbReference type="InterPro" id="IPR037171">
    <property type="entry name" value="NagB/RpiA_transferase-like"/>
</dbReference>
<proteinExistence type="predicted"/>
<dbReference type="Proteomes" id="UP001257659">
    <property type="component" value="Unassembled WGS sequence"/>
</dbReference>
<feature type="compositionally biased region" description="Basic and acidic residues" evidence="1">
    <location>
        <begin position="12"/>
        <end position="26"/>
    </location>
</feature>
<dbReference type="InterPro" id="IPR024185">
    <property type="entry name" value="FTHF_cligase-like_sf"/>
</dbReference>
<comment type="caution">
    <text evidence="3">The sequence shown here is derived from an EMBL/GenBank/DDBJ whole genome shotgun (WGS) entry which is preliminary data.</text>
</comment>
<dbReference type="RefSeq" id="WP_309729012.1">
    <property type="nucleotide sequence ID" value="NZ_JAVDQA010000006.1"/>
</dbReference>
<sequence length="202" mass="23133">MSLFRKFLRSASKSDKNKDSKDKEQSKYMPEPKIPTDENFMVNFKKNGGKFLYCSEKSEVLEIFNQILNENNWNSAEACCFDESLKEMFQTDDLKFSTNSEGAFFLSTCEYLIANTGALLVSSNQIKEKKLHELPHDFVILAATSQLIDTIGEGLRGIKNKNRNKIPTNITTIKTFENKEESDFMSYGSTTKNLYLLLLEDL</sequence>
<evidence type="ECO:0000313" key="4">
    <source>
        <dbReference type="Proteomes" id="UP001257659"/>
    </source>
</evidence>
<name>A0ABU1K7F1_9FLAO</name>
<keyword evidence="4" id="KW-1185">Reference proteome</keyword>
<dbReference type="EMBL" id="JAVDQA010000006">
    <property type="protein sequence ID" value="MDR6301526.1"/>
    <property type="molecule type" value="Genomic_DNA"/>
</dbReference>
<feature type="region of interest" description="Disordered" evidence="1">
    <location>
        <begin position="1"/>
        <end position="33"/>
    </location>
</feature>
<evidence type="ECO:0000256" key="1">
    <source>
        <dbReference type="SAM" id="MobiDB-lite"/>
    </source>
</evidence>
<accession>A0ABU1K7F1</accession>
<dbReference type="SUPFAM" id="SSF100950">
    <property type="entry name" value="NagB/RpiA/CoA transferase-like"/>
    <property type="match status" value="1"/>
</dbReference>